<proteinExistence type="predicted"/>
<reference evidence="2 3" key="1">
    <citation type="journal article" date="2017" name="Genome Biol. Evol.">
        <title>Phytophthora megakarya and P. palmivora, closely related causal agents of cacao black pod rot, underwent increases in genome sizes and gene numbers by different mechanisms.</title>
        <authorList>
            <person name="Ali S.S."/>
            <person name="Shao J."/>
            <person name="Lary D.J."/>
            <person name="Kronmiller B."/>
            <person name="Shen D."/>
            <person name="Strem M.D."/>
            <person name="Amoako-Attah I."/>
            <person name="Akrofi A.Y."/>
            <person name="Begoude B.A."/>
            <person name="Ten Hoopen G.M."/>
            <person name="Coulibaly K."/>
            <person name="Kebe B.I."/>
            <person name="Melnick R.L."/>
            <person name="Guiltinan M.J."/>
            <person name="Tyler B.M."/>
            <person name="Meinhardt L.W."/>
            <person name="Bailey B.A."/>
        </authorList>
    </citation>
    <scope>NUCLEOTIDE SEQUENCE [LARGE SCALE GENOMIC DNA]</scope>
    <source>
        <strain evidence="3">sbr112.9</strain>
    </source>
</reference>
<gene>
    <name evidence="2" type="ORF">PHPALM_28425</name>
</gene>
<feature type="chain" id="PRO_5015125490" evidence="1">
    <location>
        <begin position="27"/>
        <end position="115"/>
    </location>
</feature>
<sequence>MRLHYTLVLIVMTLAINMISYGLVSATRNTGGVTRYLRIQTFTDENSSKEERGFRDVVKKMMQNARVKTARDLVKNNVSFEMIYKKGVTPTDLYKALKLEFVMRLAYGFTHGITS</sequence>
<comment type="caution">
    <text evidence="2">The sequence shown here is derived from an EMBL/GenBank/DDBJ whole genome shotgun (WGS) entry which is preliminary data.</text>
</comment>
<keyword evidence="3" id="KW-1185">Reference proteome</keyword>
<evidence type="ECO:0000313" key="3">
    <source>
        <dbReference type="Proteomes" id="UP000237271"/>
    </source>
</evidence>
<dbReference type="Proteomes" id="UP000237271">
    <property type="component" value="Unassembled WGS sequence"/>
</dbReference>
<dbReference type="EMBL" id="NCKW01015574">
    <property type="protein sequence ID" value="POM62427.1"/>
    <property type="molecule type" value="Genomic_DNA"/>
</dbReference>
<organism evidence="2 3">
    <name type="scientific">Phytophthora palmivora</name>
    <dbReference type="NCBI Taxonomy" id="4796"/>
    <lineage>
        <taxon>Eukaryota</taxon>
        <taxon>Sar</taxon>
        <taxon>Stramenopiles</taxon>
        <taxon>Oomycota</taxon>
        <taxon>Peronosporomycetes</taxon>
        <taxon>Peronosporales</taxon>
        <taxon>Peronosporaceae</taxon>
        <taxon>Phytophthora</taxon>
    </lineage>
</organism>
<keyword evidence="1" id="KW-0732">Signal</keyword>
<dbReference type="AlphaFoldDB" id="A0A2P4XA41"/>
<accession>A0A2P4XA41</accession>
<protein>
    <submittedName>
        <fullName evidence="2">RxLR effector</fullName>
    </submittedName>
</protein>
<feature type="signal peptide" evidence="1">
    <location>
        <begin position="1"/>
        <end position="26"/>
    </location>
</feature>
<name>A0A2P4XA41_9STRA</name>
<evidence type="ECO:0000256" key="1">
    <source>
        <dbReference type="SAM" id="SignalP"/>
    </source>
</evidence>
<evidence type="ECO:0000313" key="2">
    <source>
        <dbReference type="EMBL" id="POM62427.1"/>
    </source>
</evidence>